<gene>
    <name evidence="5" type="primary">mupP</name>
    <name evidence="5" type="ORF">GCM10023116_47730</name>
</gene>
<dbReference type="InterPro" id="IPR023198">
    <property type="entry name" value="PGP-like_dom2"/>
</dbReference>
<dbReference type="InterPro" id="IPR050155">
    <property type="entry name" value="HAD-like_hydrolase_sf"/>
</dbReference>
<dbReference type="EMBL" id="BAABFL010000476">
    <property type="protein sequence ID" value="GAA4652489.1"/>
    <property type="molecule type" value="Genomic_DNA"/>
</dbReference>
<dbReference type="InterPro" id="IPR006439">
    <property type="entry name" value="HAD-SF_hydro_IA"/>
</dbReference>
<evidence type="ECO:0000256" key="4">
    <source>
        <dbReference type="ARBA" id="ARBA00023277"/>
    </source>
</evidence>
<dbReference type="NCBIfam" id="TIGR01549">
    <property type="entry name" value="HAD-SF-IA-v1"/>
    <property type="match status" value="1"/>
</dbReference>
<evidence type="ECO:0000256" key="1">
    <source>
        <dbReference type="ARBA" id="ARBA00022723"/>
    </source>
</evidence>
<dbReference type="PANTHER" id="PTHR43434:SF23">
    <property type="entry name" value="PHOSPHOGLYCOLATE PHOSPHATASE"/>
    <property type="match status" value="1"/>
</dbReference>
<sequence>MDELLDTTDINAILFDLDGTLLDTADDFIHVLNAMLAEDNRPELPSPIIRANVSNGSRAMVELAYGLTESAPDFHAYRNRFLECYAQHIEDQQRHSTPSLYTGIPALLTAIEAHNLPWGIVTNKPRYLAEPILEQLQLSRRSSVLVCPDDVRRSKPDPESLWLACEQLDCEASRCIYIGDHKRDIDAGRSAGMTTIAALYGFIPDTDNPQDWEADYNAEQPDHILEWLDDNRWRLPHQ</sequence>
<evidence type="ECO:0000313" key="5">
    <source>
        <dbReference type="EMBL" id="GAA4652489.1"/>
    </source>
</evidence>
<dbReference type="Gene3D" id="3.40.50.1000">
    <property type="entry name" value="HAD superfamily/HAD-like"/>
    <property type="match status" value="1"/>
</dbReference>
<protein>
    <submittedName>
        <fullName evidence="5">N-acetylmuramic acid 6-phosphate phosphatase MupP</fullName>
    </submittedName>
</protein>
<keyword evidence="4" id="KW-0119">Carbohydrate metabolism</keyword>
<dbReference type="InterPro" id="IPR041492">
    <property type="entry name" value="HAD_2"/>
</dbReference>
<dbReference type="PANTHER" id="PTHR43434">
    <property type="entry name" value="PHOSPHOGLYCOLATE PHOSPHATASE"/>
    <property type="match status" value="1"/>
</dbReference>
<dbReference type="InterPro" id="IPR036412">
    <property type="entry name" value="HAD-like_sf"/>
</dbReference>
<evidence type="ECO:0000313" key="6">
    <source>
        <dbReference type="Proteomes" id="UP001500604"/>
    </source>
</evidence>
<dbReference type="SUPFAM" id="SSF56784">
    <property type="entry name" value="HAD-like"/>
    <property type="match status" value="1"/>
</dbReference>
<comment type="caution">
    <text evidence="5">The sequence shown here is derived from an EMBL/GenBank/DDBJ whole genome shotgun (WGS) entry which is preliminary data.</text>
</comment>
<dbReference type="Proteomes" id="UP001500604">
    <property type="component" value="Unassembled WGS sequence"/>
</dbReference>
<dbReference type="NCBIfam" id="TIGR01509">
    <property type="entry name" value="HAD-SF-IA-v3"/>
    <property type="match status" value="1"/>
</dbReference>
<dbReference type="SFLD" id="SFLDG01129">
    <property type="entry name" value="C1.5:_HAD__Beta-PGM__Phosphata"/>
    <property type="match status" value="1"/>
</dbReference>
<dbReference type="SFLD" id="SFLDG01135">
    <property type="entry name" value="C1.5.6:_HAD__Beta-PGM__Phospha"/>
    <property type="match status" value="1"/>
</dbReference>
<dbReference type="Gene3D" id="1.10.150.240">
    <property type="entry name" value="Putative phosphatase, domain 2"/>
    <property type="match status" value="1"/>
</dbReference>
<evidence type="ECO:0000256" key="2">
    <source>
        <dbReference type="ARBA" id="ARBA00022801"/>
    </source>
</evidence>
<dbReference type="InterPro" id="IPR023214">
    <property type="entry name" value="HAD_sf"/>
</dbReference>
<dbReference type="RefSeq" id="WP_345199062.1">
    <property type="nucleotide sequence ID" value="NZ_BAABFL010000476.1"/>
</dbReference>
<reference evidence="6" key="1">
    <citation type="journal article" date="2019" name="Int. J. Syst. Evol. Microbiol.">
        <title>The Global Catalogue of Microorganisms (GCM) 10K type strain sequencing project: providing services to taxonomists for standard genome sequencing and annotation.</title>
        <authorList>
            <consortium name="The Broad Institute Genomics Platform"/>
            <consortium name="The Broad Institute Genome Sequencing Center for Infectious Disease"/>
            <person name="Wu L."/>
            <person name="Ma J."/>
        </authorList>
    </citation>
    <scope>NUCLEOTIDE SEQUENCE [LARGE SCALE GENOMIC DNA]</scope>
    <source>
        <strain evidence="6">JCM 17805</strain>
    </source>
</reference>
<keyword evidence="6" id="KW-1185">Reference proteome</keyword>
<dbReference type="SFLD" id="SFLDS00003">
    <property type="entry name" value="Haloacid_Dehalogenase"/>
    <property type="match status" value="1"/>
</dbReference>
<keyword evidence="2" id="KW-0378">Hydrolase</keyword>
<evidence type="ECO:0000256" key="3">
    <source>
        <dbReference type="ARBA" id="ARBA00022842"/>
    </source>
</evidence>
<keyword evidence="1" id="KW-0479">Metal-binding</keyword>
<proteinExistence type="predicted"/>
<keyword evidence="3" id="KW-0460">Magnesium</keyword>
<organism evidence="5 6">
    <name type="scientific">Kistimonas scapharcae</name>
    <dbReference type="NCBI Taxonomy" id="1036133"/>
    <lineage>
        <taxon>Bacteria</taxon>
        <taxon>Pseudomonadati</taxon>
        <taxon>Pseudomonadota</taxon>
        <taxon>Gammaproteobacteria</taxon>
        <taxon>Oceanospirillales</taxon>
        <taxon>Endozoicomonadaceae</taxon>
        <taxon>Kistimonas</taxon>
    </lineage>
</organism>
<dbReference type="PRINTS" id="PR00413">
    <property type="entry name" value="HADHALOGNASE"/>
</dbReference>
<dbReference type="Pfam" id="PF13419">
    <property type="entry name" value="HAD_2"/>
    <property type="match status" value="1"/>
</dbReference>
<name>A0ABP8VAE2_9GAMM</name>
<accession>A0ABP8VAE2</accession>